<dbReference type="Proteomes" id="UP000004834">
    <property type="component" value="Unassembled WGS sequence"/>
</dbReference>
<dbReference type="PANTHER" id="PTHR41247">
    <property type="entry name" value="HTH-TYPE TRANSCRIPTIONAL REPRESSOR YCNK"/>
    <property type="match status" value="1"/>
</dbReference>
<name>A0AAV3F214_9FLAO</name>
<keyword evidence="1" id="KW-0732">Signal</keyword>
<feature type="signal peptide" evidence="1">
    <location>
        <begin position="1"/>
        <end position="20"/>
    </location>
</feature>
<dbReference type="SUPFAM" id="SSF160387">
    <property type="entry name" value="NosL/MerB-like"/>
    <property type="match status" value="1"/>
</dbReference>
<organism evidence="2 3">
    <name type="scientific">Myroides odoratimimus CIP 101113</name>
    <dbReference type="NCBI Taxonomy" id="883154"/>
    <lineage>
        <taxon>Bacteria</taxon>
        <taxon>Pseudomonadati</taxon>
        <taxon>Bacteroidota</taxon>
        <taxon>Flavobacteriia</taxon>
        <taxon>Flavobacteriales</taxon>
        <taxon>Flavobacteriaceae</taxon>
        <taxon>Myroides</taxon>
    </lineage>
</organism>
<dbReference type="PROSITE" id="PS51257">
    <property type="entry name" value="PROKAR_LIPOPROTEIN"/>
    <property type="match status" value="1"/>
</dbReference>
<evidence type="ECO:0000313" key="3">
    <source>
        <dbReference type="Proteomes" id="UP000004834"/>
    </source>
</evidence>
<reference evidence="2 3" key="1">
    <citation type="submission" date="2011-11" db="EMBL/GenBank/DDBJ databases">
        <title>The Genome Sequence of Myroides odoratimimus CIP 101113.</title>
        <authorList>
            <person name="Earl A."/>
            <person name="Ward D."/>
            <person name="Feldgarden M."/>
            <person name="Gevers D."/>
            <person name="Huys G."/>
            <person name="Young S.K."/>
            <person name="Zeng Q."/>
            <person name="Gargeya S."/>
            <person name="Fitzgerald M."/>
            <person name="Haas B."/>
            <person name="Abouelleil A."/>
            <person name="Alvarado L."/>
            <person name="Arachchi H.M."/>
            <person name="Berlin A."/>
            <person name="Brown A."/>
            <person name="Chapman S.B."/>
            <person name="Chen Z."/>
            <person name="Dunbar C."/>
            <person name="Freedman E."/>
            <person name="Gearin G."/>
            <person name="Goldberg J."/>
            <person name="Griggs A."/>
            <person name="Gujja S."/>
            <person name="Heiman D."/>
            <person name="Howarth C."/>
            <person name="Larson L."/>
            <person name="Lui A."/>
            <person name="MacDonald P.J.P."/>
            <person name="Montmayeur A."/>
            <person name="Murphy C."/>
            <person name="Neiman D."/>
            <person name="Pearson M."/>
            <person name="Priest M."/>
            <person name="Roberts A."/>
            <person name="Saif S."/>
            <person name="Shea T."/>
            <person name="Shenoy N."/>
            <person name="Sisk P."/>
            <person name="Stolte C."/>
            <person name="Sykes S."/>
            <person name="Wortman J."/>
            <person name="Nusbaum C."/>
            <person name="Birren B."/>
        </authorList>
    </citation>
    <scope>NUCLEOTIDE SEQUENCE [LARGE SCALE GENOMIC DNA]</scope>
    <source>
        <strain evidence="2 3">CIP 101113</strain>
    </source>
</reference>
<dbReference type="RefSeq" id="WP_006263787.1">
    <property type="nucleotide sequence ID" value="NZ_JH590837.1"/>
</dbReference>
<gene>
    <name evidence="2" type="ORF">HMPREF9715_02177</name>
</gene>
<sequence length="145" mass="16193">MKTYYLIGVILLFCSCTAKISPIEYGVDNCDFCKMGIVDNKHASQVVTDKGKNYKFDAIECMISYTAENEQNQGPYLHILVSDLTNPGTLIPAKEATFIISKNIPSPMGAFLSATKTNQEAQKLIEQNSGKIYTYTDIVKQIKRH</sequence>
<dbReference type="PANTHER" id="PTHR41247:SF1">
    <property type="entry name" value="HTH-TYPE TRANSCRIPTIONAL REPRESSOR YCNK"/>
    <property type="match status" value="1"/>
</dbReference>
<feature type="chain" id="PRO_5043887054" evidence="1">
    <location>
        <begin position="21"/>
        <end position="145"/>
    </location>
</feature>
<evidence type="ECO:0000313" key="2">
    <source>
        <dbReference type="EMBL" id="EHO10959.1"/>
    </source>
</evidence>
<dbReference type="AlphaFoldDB" id="A0AAV3F214"/>
<dbReference type="EMBL" id="AGEE01000024">
    <property type="protein sequence ID" value="EHO10959.1"/>
    <property type="molecule type" value="Genomic_DNA"/>
</dbReference>
<proteinExistence type="predicted"/>
<comment type="caution">
    <text evidence="2">The sequence shown here is derived from an EMBL/GenBank/DDBJ whole genome shotgun (WGS) entry which is preliminary data.</text>
</comment>
<dbReference type="Pfam" id="PF05573">
    <property type="entry name" value="NosL"/>
    <property type="match status" value="1"/>
</dbReference>
<accession>A0AAV3F214</accession>
<evidence type="ECO:0000256" key="1">
    <source>
        <dbReference type="SAM" id="SignalP"/>
    </source>
</evidence>
<dbReference type="InterPro" id="IPR008719">
    <property type="entry name" value="N2O_reductase_NosL"/>
</dbReference>
<protein>
    <submittedName>
        <fullName evidence="2">Uncharacterized protein</fullName>
    </submittedName>
</protein>